<reference evidence="1 2" key="1">
    <citation type="submission" date="2018-11" db="EMBL/GenBank/DDBJ databases">
        <title>Sequencing the genomes of 1000 actinobacteria strains.</title>
        <authorList>
            <person name="Klenk H.-P."/>
        </authorList>
    </citation>
    <scope>NUCLEOTIDE SEQUENCE [LARGE SCALE GENOMIC DNA]</scope>
    <source>
        <strain evidence="1 2">DSM 44254</strain>
    </source>
</reference>
<keyword evidence="2" id="KW-1185">Reference proteome</keyword>
<dbReference type="OrthoDB" id="9781616at2"/>
<comment type="caution">
    <text evidence="1">The sequence shown here is derived from an EMBL/GenBank/DDBJ whole genome shotgun (WGS) entry which is preliminary data.</text>
</comment>
<organism evidence="1 2">
    <name type="scientific">Actinocorallia herbida</name>
    <dbReference type="NCBI Taxonomy" id="58109"/>
    <lineage>
        <taxon>Bacteria</taxon>
        <taxon>Bacillati</taxon>
        <taxon>Actinomycetota</taxon>
        <taxon>Actinomycetes</taxon>
        <taxon>Streptosporangiales</taxon>
        <taxon>Thermomonosporaceae</taxon>
        <taxon>Actinocorallia</taxon>
    </lineage>
</organism>
<dbReference type="PANTHER" id="PTHR36454">
    <property type="entry name" value="LMO2823 PROTEIN"/>
    <property type="match status" value="1"/>
</dbReference>
<dbReference type="Pfam" id="PF06245">
    <property type="entry name" value="DUF1015"/>
    <property type="match status" value="1"/>
</dbReference>
<dbReference type="EMBL" id="RJKE01000001">
    <property type="protein sequence ID" value="ROO84097.1"/>
    <property type="molecule type" value="Genomic_DNA"/>
</dbReference>
<protein>
    <submittedName>
        <fullName evidence="1">Uncharacterized protein (DUF1015 family)</fullName>
    </submittedName>
</protein>
<evidence type="ECO:0000313" key="1">
    <source>
        <dbReference type="EMBL" id="ROO84097.1"/>
    </source>
</evidence>
<gene>
    <name evidence="1" type="ORF">EDD29_1614</name>
</gene>
<accession>A0A3N1CS19</accession>
<dbReference type="InterPro" id="IPR008323">
    <property type="entry name" value="UCP033563"/>
</dbReference>
<dbReference type="RefSeq" id="WP_123663740.1">
    <property type="nucleotide sequence ID" value="NZ_RJKE01000001.1"/>
</dbReference>
<evidence type="ECO:0000313" key="2">
    <source>
        <dbReference type="Proteomes" id="UP000272400"/>
    </source>
</evidence>
<dbReference type="PANTHER" id="PTHR36454:SF1">
    <property type="entry name" value="DUF1015 DOMAIN-CONTAINING PROTEIN"/>
    <property type="match status" value="1"/>
</dbReference>
<dbReference type="AlphaFoldDB" id="A0A3N1CS19"/>
<name>A0A3N1CS19_9ACTN</name>
<dbReference type="Proteomes" id="UP000272400">
    <property type="component" value="Unassembled WGS sequence"/>
</dbReference>
<proteinExistence type="predicted"/>
<sequence>MDGFDLRQGLVLAPIHGVRYTPPEGGSLAAVTCPPYDLIDDEELSRLRAADSRNIVRLTLPDGDYAGAERLLAEWLSTGVLSVDPSPALYVYERDGDGELQRGLIGAVGLRDESEGVILPHEDVYPGPVQDRLALMEATRAHLEPILLTYEGGGPASEAVDETADTAEPVLDIVSPSGTRYRLWRLEDTARVAADLRDRRALIADGHHRYAAYRAYQERREGAGPWDFGLALLVDSLRYPPRLGAIHRVLPGLDPLEAAETARAAFTVAEAGGDLREALVALERAADGLLLAGADRFWLLTDPDPVRLAEAFPAGHSARWKALNTAVLDGLLIRGLWKIAPDEHTVQVVHDDAAHAVARAAQLGGTAVVLKPLTVPAVMALAAGGERVPRKSTSFGPKPRTGLVMRLLGSPAEAG</sequence>